<dbReference type="EMBL" id="LJAM02000607">
    <property type="protein sequence ID" value="RAP69732.1"/>
    <property type="molecule type" value="Genomic_DNA"/>
</dbReference>
<proteinExistence type="predicted"/>
<comment type="caution">
    <text evidence="2">The sequence shown here is derived from an EMBL/GenBank/DDBJ whole genome shotgun (WGS) entry which is preliminary data.</text>
</comment>
<sequence length="47" mass="5411">MRSPAAAEAKKMLASLFFMREAHRRRHTVADMKHRKQTAGPYSPERG</sequence>
<reference evidence="2" key="1">
    <citation type="submission" date="2018-04" db="EMBL/GenBank/DDBJ databases">
        <title>Genomes of the Obligate Erwinia dacicola and Facultative Enterobacter sp. OLF Endosymbionts of the Olive Fruit fly, Bactrocera oleae.</title>
        <authorList>
            <person name="Estes A.M."/>
            <person name="Hearn D.J."/>
            <person name="Agarwal S."/>
            <person name="Pierson E.A."/>
            <person name="Dunning-Hotopp J.C."/>
        </authorList>
    </citation>
    <scope>NUCLEOTIDE SEQUENCE [LARGE SCALE GENOMIC DNA]</scope>
    <source>
        <strain evidence="2">Oroville</strain>
    </source>
</reference>
<name>A0A328TK89_9GAMM</name>
<dbReference type="Proteomes" id="UP000244334">
    <property type="component" value="Unassembled WGS sequence"/>
</dbReference>
<feature type="compositionally biased region" description="Basic residues" evidence="1">
    <location>
        <begin position="26"/>
        <end position="37"/>
    </location>
</feature>
<dbReference type="AlphaFoldDB" id="A0A328TK89"/>
<evidence type="ECO:0000313" key="2">
    <source>
        <dbReference type="EMBL" id="RAP69732.1"/>
    </source>
</evidence>
<organism evidence="2 3">
    <name type="scientific">Candidatus Erwinia dacicola</name>
    <dbReference type="NCBI Taxonomy" id="252393"/>
    <lineage>
        <taxon>Bacteria</taxon>
        <taxon>Pseudomonadati</taxon>
        <taxon>Pseudomonadota</taxon>
        <taxon>Gammaproteobacteria</taxon>
        <taxon>Enterobacterales</taxon>
        <taxon>Erwiniaceae</taxon>
        <taxon>Erwinia</taxon>
    </lineage>
</organism>
<gene>
    <name evidence="2" type="ORF">ACZ87_03475</name>
</gene>
<feature type="region of interest" description="Disordered" evidence="1">
    <location>
        <begin position="26"/>
        <end position="47"/>
    </location>
</feature>
<keyword evidence="3" id="KW-1185">Reference proteome</keyword>
<evidence type="ECO:0000313" key="3">
    <source>
        <dbReference type="Proteomes" id="UP000244334"/>
    </source>
</evidence>
<accession>A0A328TK89</accession>
<evidence type="ECO:0000256" key="1">
    <source>
        <dbReference type="SAM" id="MobiDB-lite"/>
    </source>
</evidence>
<protein>
    <submittedName>
        <fullName evidence="2">Uncharacterized protein</fullName>
    </submittedName>
</protein>